<dbReference type="EMBL" id="CVRQ01000080">
    <property type="protein sequence ID" value="CRL42701.1"/>
    <property type="molecule type" value="Genomic_DNA"/>
</dbReference>
<sequence>MISYLFEFTTLYISVNFIYHNIKTTISFISCLVNFYQNPLIQKKNLYIMHNNIVLKYDKRRVWHGEEEVHLTSREWKILELLAKNQGKIVTKEVILEQVWDIDENFVDTHAVTVVINRLRKKIENNMTEPVYIRNVFGVGYTFGE</sequence>
<feature type="DNA-binding region" description="OmpR/PhoB-type" evidence="2">
    <location>
        <begin position="44"/>
        <end position="145"/>
    </location>
</feature>
<organism evidence="4 5">
    <name type="scientific">Agathobacter rectalis</name>
    <dbReference type="NCBI Taxonomy" id="39491"/>
    <lineage>
        <taxon>Bacteria</taxon>
        <taxon>Bacillati</taxon>
        <taxon>Bacillota</taxon>
        <taxon>Clostridia</taxon>
        <taxon>Lachnospirales</taxon>
        <taxon>Lachnospiraceae</taxon>
        <taxon>Agathobacter</taxon>
    </lineage>
</organism>
<dbReference type="InterPro" id="IPR001867">
    <property type="entry name" value="OmpR/PhoB-type_DNA-bd"/>
</dbReference>
<reference evidence="5" key="1">
    <citation type="submission" date="2015-05" db="EMBL/GenBank/DDBJ databases">
        <authorList>
            <consortium name="Pathogen Informatics"/>
        </authorList>
    </citation>
    <scope>NUCLEOTIDE SEQUENCE [LARGE SCALE GENOMIC DNA]</scope>
    <source>
        <strain evidence="5">T1-815</strain>
    </source>
</reference>
<keyword evidence="5" id="KW-1185">Reference proteome</keyword>
<dbReference type="PROSITE" id="PS51755">
    <property type="entry name" value="OMPR_PHOB"/>
    <property type="match status" value="1"/>
</dbReference>
<evidence type="ECO:0000313" key="4">
    <source>
        <dbReference type="EMBL" id="CRL42701.1"/>
    </source>
</evidence>
<dbReference type="GO" id="GO:0003677">
    <property type="term" value="F:DNA binding"/>
    <property type="evidence" value="ECO:0007669"/>
    <property type="project" value="UniProtKB-UniRule"/>
</dbReference>
<feature type="domain" description="OmpR/PhoB-type" evidence="3">
    <location>
        <begin position="44"/>
        <end position="145"/>
    </location>
</feature>
<accession>A0A0M6WYF3</accession>
<dbReference type="SMART" id="SM00862">
    <property type="entry name" value="Trans_reg_C"/>
    <property type="match status" value="1"/>
</dbReference>
<dbReference type="GO" id="GO:0000160">
    <property type="term" value="P:phosphorelay signal transduction system"/>
    <property type="evidence" value="ECO:0007669"/>
    <property type="project" value="InterPro"/>
</dbReference>
<evidence type="ECO:0000313" key="5">
    <source>
        <dbReference type="Proteomes" id="UP000049472"/>
    </source>
</evidence>
<keyword evidence="1 2" id="KW-0238">DNA-binding</keyword>
<dbReference type="SUPFAM" id="SSF46894">
    <property type="entry name" value="C-terminal effector domain of the bipartite response regulators"/>
    <property type="match status" value="1"/>
</dbReference>
<dbReference type="Proteomes" id="UP000049472">
    <property type="component" value="Unassembled WGS sequence"/>
</dbReference>
<dbReference type="CDD" id="cd00383">
    <property type="entry name" value="trans_reg_C"/>
    <property type="match status" value="1"/>
</dbReference>
<name>A0A0M6WYF3_9FIRM</name>
<evidence type="ECO:0000256" key="1">
    <source>
        <dbReference type="ARBA" id="ARBA00023125"/>
    </source>
</evidence>
<gene>
    <name evidence="4" type="ORF">T1815_02021</name>
</gene>
<dbReference type="GO" id="GO:0006355">
    <property type="term" value="P:regulation of DNA-templated transcription"/>
    <property type="evidence" value="ECO:0007669"/>
    <property type="project" value="InterPro"/>
</dbReference>
<protein>
    <recommendedName>
        <fullName evidence="3">OmpR/PhoB-type domain-containing protein</fullName>
    </recommendedName>
</protein>
<evidence type="ECO:0000256" key="2">
    <source>
        <dbReference type="PROSITE-ProRule" id="PRU01091"/>
    </source>
</evidence>
<evidence type="ECO:0000259" key="3">
    <source>
        <dbReference type="PROSITE" id="PS51755"/>
    </source>
</evidence>
<dbReference type="Gene3D" id="1.10.10.10">
    <property type="entry name" value="Winged helix-like DNA-binding domain superfamily/Winged helix DNA-binding domain"/>
    <property type="match status" value="1"/>
</dbReference>
<dbReference type="Pfam" id="PF00486">
    <property type="entry name" value="Trans_reg_C"/>
    <property type="match status" value="1"/>
</dbReference>
<dbReference type="InterPro" id="IPR036388">
    <property type="entry name" value="WH-like_DNA-bd_sf"/>
</dbReference>
<dbReference type="InterPro" id="IPR016032">
    <property type="entry name" value="Sig_transdc_resp-reg_C-effctor"/>
</dbReference>
<dbReference type="AlphaFoldDB" id="A0A0M6WYF3"/>
<proteinExistence type="predicted"/>